<feature type="signal peptide" evidence="1">
    <location>
        <begin position="1"/>
        <end position="23"/>
    </location>
</feature>
<keyword evidence="1" id="KW-0732">Signal</keyword>
<reference evidence="2 3" key="1">
    <citation type="submission" date="2023-07" db="EMBL/GenBank/DDBJ databases">
        <title>Sorghum-associated microbial communities from plants grown in Nebraska, USA.</title>
        <authorList>
            <person name="Schachtman D."/>
        </authorList>
    </citation>
    <scope>NUCLEOTIDE SEQUENCE [LARGE SCALE GENOMIC DNA]</scope>
    <source>
        <strain evidence="2 3">4138</strain>
    </source>
</reference>
<keyword evidence="3" id="KW-1185">Reference proteome</keyword>
<sequence length="167" mass="18401">MKSHPIILGLFIVLSLNSSDTQAVSSAVEPELNQLIKRGEYLARIAGCNDCHTTGYALTAGNIPKDQWLMGDQLGWQGPWGTTYPSNLRLSMAKLTEQQWLNMAKTAQFRPPMPWFTLRDMEEHDLKAIYHFVQHLGPAGQPAPAYLPPGQAAKGPVISFPAPPPQP</sequence>
<organism evidence="2 3">
    <name type="scientific">Rheinheimera soli</name>
    <dbReference type="NCBI Taxonomy" id="443616"/>
    <lineage>
        <taxon>Bacteria</taxon>
        <taxon>Pseudomonadati</taxon>
        <taxon>Pseudomonadota</taxon>
        <taxon>Gammaproteobacteria</taxon>
        <taxon>Chromatiales</taxon>
        <taxon>Chromatiaceae</taxon>
        <taxon>Rheinheimera</taxon>
    </lineage>
</organism>
<proteinExistence type="predicted"/>
<dbReference type="SUPFAM" id="SSF46626">
    <property type="entry name" value="Cytochrome c"/>
    <property type="match status" value="1"/>
</dbReference>
<dbReference type="EMBL" id="JAVDWR010000004">
    <property type="protein sequence ID" value="MDR7120907.1"/>
    <property type="molecule type" value="Genomic_DNA"/>
</dbReference>
<name>A0ABU1VYV4_9GAMM</name>
<dbReference type="InterPro" id="IPR036909">
    <property type="entry name" value="Cyt_c-like_dom_sf"/>
</dbReference>
<gene>
    <name evidence="2" type="ORF">J2W69_001845</name>
</gene>
<evidence type="ECO:0008006" key="4">
    <source>
        <dbReference type="Google" id="ProtNLM"/>
    </source>
</evidence>
<feature type="chain" id="PRO_5047493959" description="Cytochrome C" evidence="1">
    <location>
        <begin position="24"/>
        <end position="167"/>
    </location>
</feature>
<evidence type="ECO:0000313" key="3">
    <source>
        <dbReference type="Proteomes" id="UP001257909"/>
    </source>
</evidence>
<dbReference type="Proteomes" id="UP001257909">
    <property type="component" value="Unassembled WGS sequence"/>
</dbReference>
<evidence type="ECO:0000256" key="1">
    <source>
        <dbReference type="SAM" id="SignalP"/>
    </source>
</evidence>
<accession>A0ABU1VYV4</accession>
<comment type="caution">
    <text evidence="2">The sequence shown here is derived from an EMBL/GenBank/DDBJ whole genome shotgun (WGS) entry which is preliminary data.</text>
</comment>
<protein>
    <recommendedName>
        <fullName evidence="4">Cytochrome C</fullName>
    </recommendedName>
</protein>
<dbReference type="RefSeq" id="WP_310277073.1">
    <property type="nucleotide sequence ID" value="NZ_JAVDWR010000004.1"/>
</dbReference>
<evidence type="ECO:0000313" key="2">
    <source>
        <dbReference type="EMBL" id="MDR7120907.1"/>
    </source>
</evidence>
<dbReference type="Gene3D" id="1.10.760.10">
    <property type="entry name" value="Cytochrome c-like domain"/>
    <property type="match status" value="1"/>
</dbReference>